<evidence type="ECO:0000313" key="1">
    <source>
        <dbReference type="EMBL" id="EBA39438.1"/>
    </source>
</evidence>
<reference evidence="1 2" key="2">
    <citation type="submission" date="2007-04" db="EMBL/GenBank/DDBJ databases">
        <authorList>
            <person name="Fulton L."/>
            <person name="Clifton S."/>
            <person name="Fulton B."/>
            <person name="Xu J."/>
            <person name="Minx P."/>
            <person name="Mardis E.R."/>
            <person name="Wilson R.K."/>
        </authorList>
    </citation>
    <scope>NUCLEOTIDE SEQUENCE [LARGE SCALE GENOMIC DNA]</scope>
    <source>
        <strain evidence="2">ATCC 25986 / DSM 3979 / JCM 10188 / KCTC 3647 / NCTC 11838 / VPI 1003</strain>
    </source>
</reference>
<comment type="caution">
    <text evidence="1">The sequence shown here is derived from an EMBL/GenBank/DDBJ whole genome shotgun (WGS) entry which is preliminary data.</text>
</comment>
<protein>
    <recommendedName>
        <fullName evidence="3">NAD-specific glutamate dehydrogenase</fullName>
    </recommendedName>
</protein>
<organism evidence="1 2">
    <name type="scientific">Collinsella aerofaciens (strain ATCC 25986 / DSM 3979 / JCM 10188 / KCTC 3647 / NCTC 11838 / VPI 1003)</name>
    <dbReference type="NCBI Taxonomy" id="411903"/>
    <lineage>
        <taxon>Bacteria</taxon>
        <taxon>Bacillati</taxon>
        <taxon>Actinomycetota</taxon>
        <taxon>Coriobacteriia</taxon>
        <taxon>Coriobacteriales</taxon>
        <taxon>Coriobacteriaceae</taxon>
        <taxon>Collinsella</taxon>
    </lineage>
</organism>
<dbReference type="EMBL" id="AAVN02000005">
    <property type="protein sequence ID" value="EBA39438.1"/>
    <property type="molecule type" value="Genomic_DNA"/>
</dbReference>
<gene>
    <name evidence="1" type="ORF">COLAER_01371</name>
</gene>
<evidence type="ECO:0008006" key="3">
    <source>
        <dbReference type="Google" id="ProtNLM"/>
    </source>
</evidence>
<dbReference type="Proteomes" id="UP000002979">
    <property type="component" value="Unassembled WGS sequence"/>
</dbReference>
<sequence>MTRPHRAGPQTRPARRALPLKPQPLTIPAVAVLKLLAATAGARVVAAHVDVRIVALGLAIGGHLATVVDGSRTTLDSRAGLHLRLLAQHRVAVVTIDLGRAGEARALERGLLLVLHGTRGSLDLDAQNRAQVILIHGIDEYLERAVGLGLVLNQRVALAKAAQADAGLEVVHLLQVVHPAGIDDAQHDLGIELAHQVLAQTLGLHVVALLNIGQDIGSQGFKVLVGELRRIDVAGELHNPLAQALQVALALVAVLGAELLHAAVHGIVHDLGDVVGQVLAVQNLVALGVDDLALLVHDVVVLKDALTHGEVDALDLVLGALDGLGDDLVLNGHVVAHVGRDHHLGDAVHLVAAEQAHEVVLERQVELGLARIALTTGAAAQLVVDTTGLVALGSDNGQAAGGKHALALGLAGLLGLGVKLLELLGRHVLHGQALVLKALAHQLVGVAAQQDVGTTTGHVGGDGHGAVASGLGNDVGLAFMVLGIEDLVCDAALGKGGGQLLGALDGDGAHQDRLALGVTTLNVVGNGVVFSLNGAVHQVLVVHALHGLVGGDDLDGQLVDLAELSILGKCRAGHAGELVIQTEVVLQGDGGQGLVLLAYEHALFGLNGLVQALGVTAAFHNAAGELVDDLDLAVGDHVLLIAVEHVLGLQRLLQVVDQLARKVGVDVLDAQAALDLLKAALGGGDGVLGLIHDIVARGLDVLGSGKHVVRHVLAALKATHGTREVLVGTGGLGASARDDQWGPGLIDQDGIDLVDDGVVVTALHALLGTGNHVVAQVIKAELGVGAVGDVCLVGRALKLERHVVLEQTDGHSQVLVDAAHPLGVALCQVIVDGNDMHALAGDSVEVAGQGGDERLALAGLHLGNMTLMKRHGADELYVKVAHARDALGSLAHGGKGLGKHVVERLAVGVTLAELIGLGAEFLLGHLLKLGLKTVDLVDDLVVALKVLIGSKGQQL</sequence>
<name>A4EAB4_COLAA</name>
<accession>A4EAB4</accession>
<proteinExistence type="predicted"/>
<dbReference type="AlphaFoldDB" id="A4EAB4"/>
<reference evidence="1 2" key="1">
    <citation type="submission" date="2007-01" db="EMBL/GenBank/DDBJ databases">
        <title>Draft genome sequence of Collinsella aerofaciens (ATCC 25986).</title>
        <authorList>
            <person name="Sudarsanam P."/>
            <person name="Ley R."/>
            <person name="Guruge J."/>
            <person name="Turnbaugh P.J."/>
            <person name="Mahowald M."/>
            <person name="Liep D."/>
            <person name="Gordon J."/>
        </authorList>
    </citation>
    <scope>NUCLEOTIDE SEQUENCE [LARGE SCALE GENOMIC DNA]</scope>
    <source>
        <strain evidence="2">ATCC 25986 / DSM 3979 / JCM 10188 / KCTC 3647 / NCTC 11838 / VPI 1003</strain>
    </source>
</reference>
<evidence type="ECO:0000313" key="2">
    <source>
        <dbReference type="Proteomes" id="UP000002979"/>
    </source>
</evidence>